<evidence type="ECO:0000256" key="5">
    <source>
        <dbReference type="ARBA" id="ARBA00022840"/>
    </source>
</evidence>
<evidence type="ECO:0000313" key="8">
    <source>
        <dbReference type="Proteomes" id="UP000530660"/>
    </source>
</evidence>
<evidence type="ECO:0000256" key="4">
    <source>
        <dbReference type="ARBA" id="ARBA00022806"/>
    </source>
</evidence>
<evidence type="ECO:0000256" key="2">
    <source>
        <dbReference type="ARBA" id="ARBA00022741"/>
    </source>
</evidence>
<dbReference type="Gene3D" id="3.40.50.300">
    <property type="entry name" value="P-loop containing nucleotide triphosphate hydrolases"/>
    <property type="match status" value="1"/>
</dbReference>
<keyword evidence="2" id="KW-0547">Nucleotide-binding</keyword>
<keyword evidence="3" id="KW-0378">Hydrolase</keyword>
<name>A0A7J7IE83_9RHOD</name>
<dbReference type="OrthoDB" id="10256233at2759"/>
<protein>
    <recommendedName>
        <fullName evidence="1">RNA helicase</fullName>
        <ecNumber evidence="1">3.6.4.13</ecNumber>
    </recommendedName>
</protein>
<proteinExistence type="predicted"/>
<dbReference type="EMBL" id="VWRR01000016">
    <property type="protein sequence ID" value="KAF6001050.1"/>
    <property type="molecule type" value="Genomic_DNA"/>
</dbReference>
<comment type="caution">
    <text evidence="7">The sequence shown here is derived from an EMBL/GenBank/DDBJ whole genome shotgun (WGS) entry which is preliminary data.</text>
</comment>
<dbReference type="SMART" id="SM00490">
    <property type="entry name" value="HELICc"/>
    <property type="match status" value="1"/>
</dbReference>
<dbReference type="EC" id="3.6.4.13" evidence="1"/>
<dbReference type="Pfam" id="PF00271">
    <property type="entry name" value="Helicase_C"/>
    <property type="match status" value="1"/>
</dbReference>
<dbReference type="PANTHER" id="PTHR47963:SF8">
    <property type="entry name" value="ATP-DEPENDENT RNA HELICASE DEAD"/>
    <property type="match status" value="1"/>
</dbReference>
<dbReference type="InterPro" id="IPR001650">
    <property type="entry name" value="Helicase_C-like"/>
</dbReference>
<dbReference type="GO" id="GO:0016787">
    <property type="term" value="F:hydrolase activity"/>
    <property type="evidence" value="ECO:0007669"/>
    <property type="project" value="UniProtKB-KW"/>
</dbReference>
<keyword evidence="5" id="KW-0067">ATP-binding</keyword>
<gene>
    <name evidence="7" type="ORF">F1559_002017</name>
</gene>
<dbReference type="GO" id="GO:0003724">
    <property type="term" value="F:RNA helicase activity"/>
    <property type="evidence" value="ECO:0007669"/>
    <property type="project" value="UniProtKB-EC"/>
</dbReference>
<dbReference type="Proteomes" id="UP000530660">
    <property type="component" value="Unassembled WGS sequence"/>
</dbReference>
<dbReference type="GO" id="GO:0005524">
    <property type="term" value="F:ATP binding"/>
    <property type="evidence" value="ECO:0007669"/>
    <property type="project" value="UniProtKB-KW"/>
</dbReference>
<dbReference type="InterPro" id="IPR050547">
    <property type="entry name" value="DEAD_box_RNA_helicases"/>
</dbReference>
<evidence type="ECO:0000256" key="3">
    <source>
        <dbReference type="ARBA" id="ARBA00022801"/>
    </source>
</evidence>
<dbReference type="CDD" id="cd18787">
    <property type="entry name" value="SF2_C_DEAD"/>
    <property type="match status" value="1"/>
</dbReference>
<dbReference type="SUPFAM" id="SSF52540">
    <property type="entry name" value="P-loop containing nucleoside triphosphate hydrolases"/>
    <property type="match status" value="1"/>
</dbReference>
<dbReference type="AlphaFoldDB" id="A0A7J7IE83"/>
<keyword evidence="8" id="KW-1185">Reference proteome</keyword>
<sequence>MNKLRLHSVRMAVVDEVDVNLLSPAYRASLNALLNEHCISRIEERHTTVFVSATVPQHRHFMEYARQQGWMDGDIKLLSPDDKIDATVVPTRVNLKSNPKTDSESALNTEESVSLGRRAALAANSVPNQIQHLYATCTDSRKKLKALVFLLERERTWITKAMVFCNESRNLHQIASYIRARNLFNETEIAMLTSGMPQRQRRNALERFRSGEARLLLTTDLASRGLDIPDTSHVFNFDLPETAEQYAHRVGRTGRIGREGRAISIITSAEHFVLERYSNRFMITFVDLITTLQS</sequence>
<reference evidence="7 8" key="1">
    <citation type="journal article" date="2020" name="J. Phycol.">
        <title>Comparative genome analysis reveals Cyanidiococcus gen. nov., a new extremophilic red algal genus sister to Cyanidioschyzon (Cyanidioschyzonaceae, Rhodophyta).</title>
        <authorList>
            <person name="Liu S.-L."/>
            <person name="Chiang Y.-R."/>
            <person name="Yoon H.S."/>
            <person name="Fu H.-Y."/>
        </authorList>
    </citation>
    <scope>NUCLEOTIDE SEQUENCE [LARGE SCALE GENOMIC DNA]</scope>
    <source>
        <strain evidence="7 8">THAL066</strain>
    </source>
</reference>
<feature type="domain" description="Helicase C-terminal" evidence="6">
    <location>
        <begin position="143"/>
        <end position="294"/>
    </location>
</feature>
<dbReference type="PANTHER" id="PTHR47963">
    <property type="entry name" value="DEAD-BOX ATP-DEPENDENT RNA HELICASE 47, MITOCHONDRIAL"/>
    <property type="match status" value="1"/>
</dbReference>
<evidence type="ECO:0000256" key="1">
    <source>
        <dbReference type="ARBA" id="ARBA00012552"/>
    </source>
</evidence>
<accession>A0A7J7IE83</accession>
<organism evidence="7 8">
    <name type="scientific">Cyanidiococcus yangmingshanensis</name>
    <dbReference type="NCBI Taxonomy" id="2690220"/>
    <lineage>
        <taxon>Eukaryota</taxon>
        <taxon>Rhodophyta</taxon>
        <taxon>Bangiophyceae</taxon>
        <taxon>Cyanidiales</taxon>
        <taxon>Cyanidiaceae</taxon>
        <taxon>Cyanidiococcus</taxon>
    </lineage>
</organism>
<keyword evidence="4" id="KW-0347">Helicase</keyword>
<dbReference type="GO" id="GO:0003723">
    <property type="term" value="F:RNA binding"/>
    <property type="evidence" value="ECO:0007669"/>
    <property type="project" value="TreeGrafter"/>
</dbReference>
<dbReference type="InterPro" id="IPR027417">
    <property type="entry name" value="P-loop_NTPase"/>
</dbReference>
<evidence type="ECO:0000259" key="6">
    <source>
        <dbReference type="PROSITE" id="PS51194"/>
    </source>
</evidence>
<evidence type="ECO:0000313" key="7">
    <source>
        <dbReference type="EMBL" id="KAF6001050.1"/>
    </source>
</evidence>
<dbReference type="PROSITE" id="PS51194">
    <property type="entry name" value="HELICASE_CTER"/>
    <property type="match status" value="1"/>
</dbReference>